<sequence length="492" mass="54407">MRLNAIYGSLLGALCVLAQQTPFSKAGAYQSYDQGLFTPKETLSALSESQFTTIGHPNFPRHSVRIKKSTDFCDTTVNSYTGYIDIEARHLFFYFFESRNDPDKDDVILWTNGGPGCSSSLGLFMELGPCRVLDANGTKYHPESWNTNANIFFIDQPIGVGFSYADHGETVGTTEEGARDVAAFVAIFFENFTQFKGRAFHMAGESYGGRYIPVYAAEVYDQNQRLVEAGMTPVNLKSVMIGNGITDFYTMMKGYYDMSCTPATIAPILSIATCTRMKQTLPRCQKMMRESCIDTYDSINCGAAASFCGSELSDPFFYSGKNPYDISKNCEGEISDSLCYPITKHIQHYLDQSSVRESLGVDPSLTGNFTFCSDAVGELFVQNLDEFRPTYNYVAALLERGVDALIYVGKNDWICNHVGNEAWTVQLEWSGHDEFAGQALREWKVDGEVAGMTRSANGLTFATIDGAGHMVPFDKPKAALALVNRWLAGEAL</sequence>
<dbReference type="PROSITE" id="PS00560">
    <property type="entry name" value="CARBOXYPEPT_SER_HIS"/>
    <property type="match status" value="1"/>
</dbReference>
<evidence type="ECO:0000256" key="5">
    <source>
        <dbReference type="ARBA" id="ARBA00022801"/>
    </source>
</evidence>
<name>A0A8H5EUE6_9AGAR</name>
<dbReference type="GO" id="GO:0006508">
    <property type="term" value="P:proteolysis"/>
    <property type="evidence" value="ECO:0007669"/>
    <property type="project" value="UniProtKB-KW"/>
</dbReference>
<dbReference type="Pfam" id="PF00450">
    <property type="entry name" value="Peptidase_S10"/>
    <property type="match status" value="1"/>
</dbReference>
<feature type="signal peptide" evidence="7">
    <location>
        <begin position="1"/>
        <end position="26"/>
    </location>
</feature>
<feature type="chain" id="PRO_5034494295" description="Carboxypeptidase" evidence="7">
    <location>
        <begin position="27"/>
        <end position="492"/>
    </location>
</feature>
<keyword evidence="4 7" id="KW-0732">Signal</keyword>
<keyword evidence="3 7" id="KW-0645">Protease</keyword>
<comment type="similarity">
    <text evidence="1 7">Belongs to the peptidase S10 family.</text>
</comment>
<gene>
    <name evidence="8" type="ORF">D9619_003665</name>
</gene>
<proteinExistence type="inferred from homology"/>
<evidence type="ECO:0000256" key="2">
    <source>
        <dbReference type="ARBA" id="ARBA00022645"/>
    </source>
</evidence>
<protein>
    <recommendedName>
        <fullName evidence="7">Carboxypeptidase</fullName>
        <ecNumber evidence="7">3.4.16.-</ecNumber>
    </recommendedName>
</protein>
<dbReference type="InterPro" id="IPR001563">
    <property type="entry name" value="Peptidase_S10"/>
</dbReference>
<dbReference type="InterPro" id="IPR033124">
    <property type="entry name" value="Ser_caboxypep_his_AS"/>
</dbReference>
<dbReference type="Gene3D" id="3.40.50.1820">
    <property type="entry name" value="alpha/beta hydrolase"/>
    <property type="match status" value="1"/>
</dbReference>
<dbReference type="EC" id="3.4.16.-" evidence="7"/>
<keyword evidence="6" id="KW-0325">Glycoprotein</keyword>
<evidence type="ECO:0000313" key="8">
    <source>
        <dbReference type="EMBL" id="KAF5312373.1"/>
    </source>
</evidence>
<dbReference type="PRINTS" id="PR00724">
    <property type="entry name" value="CRBOXYPTASEC"/>
</dbReference>
<evidence type="ECO:0000256" key="4">
    <source>
        <dbReference type="ARBA" id="ARBA00022729"/>
    </source>
</evidence>
<reference evidence="8 9" key="1">
    <citation type="journal article" date="2020" name="ISME J.">
        <title>Uncovering the hidden diversity of litter-decomposition mechanisms in mushroom-forming fungi.</title>
        <authorList>
            <person name="Floudas D."/>
            <person name="Bentzer J."/>
            <person name="Ahren D."/>
            <person name="Johansson T."/>
            <person name="Persson P."/>
            <person name="Tunlid A."/>
        </authorList>
    </citation>
    <scope>NUCLEOTIDE SEQUENCE [LARGE SCALE GENOMIC DNA]</scope>
    <source>
        <strain evidence="8 9">CBS 101986</strain>
    </source>
</reference>
<dbReference type="PANTHER" id="PTHR11802">
    <property type="entry name" value="SERINE PROTEASE FAMILY S10 SERINE CARBOXYPEPTIDASE"/>
    <property type="match status" value="1"/>
</dbReference>
<dbReference type="Gene3D" id="1.10.287.410">
    <property type="match status" value="1"/>
</dbReference>
<dbReference type="InterPro" id="IPR029058">
    <property type="entry name" value="AB_hydrolase_fold"/>
</dbReference>
<dbReference type="InterPro" id="IPR018202">
    <property type="entry name" value="Ser_caboxypep_ser_AS"/>
</dbReference>
<keyword evidence="5 7" id="KW-0378">Hydrolase</keyword>
<organism evidence="8 9">
    <name type="scientific">Psilocybe cf. subviscida</name>
    <dbReference type="NCBI Taxonomy" id="2480587"/>
    <lineage>
        <taxon>Eukaryota</taxon>
        <taxon>Fungi</taxon>
        <taxon>Dikarya</taxon>
        <taxon>Basidiomycota</taxon>
        <taxon>Agaricomycotina</taxon>
        <taxon>Agaricomycetes</taxon>
        <taxon>Agaricomycetidae</taxon>
        <taxon>Agaricales</taxon>
        <taxon>Agaricineae</taxon>
        <taxon>Strophariaceae</taxon>
        <taxon>Psilocybe</taxon>
    </lineage>
</organism>
<dbReference type="PROSITE" id="PS00131">
    <property type="entry name" value="CARBOXYPEPT_SER_SER"/>
    <property type="match status" value="1"/>
</dbReference>
<keyword evidence="2 7" id="KW-0121">Carboxypeptidase</keyword>
<evidence type="ECO:0000313" key="9">
    <source>
        <dbReference type="Proteomes" id="UP000567179"/>
    </source>
</evidence>
<dbReference type="SUPFAM" id="SSF53474">
    <property type="entry name" value="alpha/beta-Hydrolases"/>
    <property type="match status" value="1"/>
</dbReference>
<dbReference type="PANTHER" id="PTHR11802:SF113">
    <property type="entry name" value="SERINE CARBOXYPEPTIDASE CTSA-4.1"/>
    <property type="match status" value="1"/>
</dbReference>
<dbReference type="OrthoDB" id="443318at2759"/>
<dbReference type="GO" id="GO:0004185">
    <property type="term" value="F:serine-type carboxypeptidase activity"/>
    <property type="evidence" value="ECO:0007669"/>
    <property type="project" value="UniProtKB-UniRule"/>
</dbReference>
<comment type="caution">
    <text evidence="8">The sequence shown here is derived from an EMBL/GenBank/DDBJ whole genome shotgun (WGS) entry which is preliminary data.</text>
</comment>
<dbReference type="AlphaFoldDB" id="A0A8H5EUE6"/>
<evidence type="ECO:0000256" key="3">
    <source>
        <dbReference type="ARBA" id="ARBA00022670"/>
    </source>
</evidence>
<dbReference type="Proteomes" id="UP000567179">
    <property type="component" value="Unassembled WGS sequence"/>
</dbReference>
<evidence type="ECO:0000256" key="1">
    <source>
        <dbReference type="ARBA" id="ARBA00009431"/>
    </source>
</evidence>
<dbReference type="GO" id="GO:0000324">
    <property type="term" value="C:fungal-type vacuole"/>
    <property type="evidence" value="ECO:0007669"/>
    <property type="project" value="TreeGrafter"/>
</dbReference>
<evidence type="ECO:0000256" key="6">
    <source>
        <dbReference type="ARBA" id="ARBA00023180"/>
    </source>
</evidence>
<dbReference type="FunFam" id="3.40.50.1820:FF:000226">
    <property type="entry name" value="Carboxypeptidase"/>
    <property type="match status" value="1"/>
</dbReference>
<keyword evidence="9" id="KW-1185">Reference proteome</keyword>
<dbReference type="EMBL" id="JAACJJ010000056">
    <property type="protein sequence ID" value="KAF5312373.1"/>
    <property type="molecule type" value="Genomic_DNA"/>
</dbReference>
<accession>A0A8H5EUE6</accession>
<evidence type="ECO:0000256" key="7">
    <source>
        <dbReference type="RuleBase" id="RU361156"/>
    </source>
</evidence>